<evidence type="ECO:0000256" key="4">
    <source>
        <dbReference type="ARBA" id="ARBA00022692"/>
    </source>
</evidence>
<dbReference type="GO" id="GO:0007162">
    <property type="term" value="P:negative regulation of cell adhesion"/>
    <property type="evidence" value="ECO:0007669"/>
    <property type="project" value="TreeGrafter"/>
</dbReference>
<evidence type="ECO:0000259" key="14">
    <source>
        <dbReference type="PROSITE" id="PS51004"/>
    </source>
</evidence>
<feature type="transmembrane region" description="Helical" evidence="13">
    <location>
        <begin position="1078"/>
        <end position="1102"/>
    </location>
</feature>
<dbReference type="SUPFAM" id="SSF103575">
    <property type="entry name" value="Plexin repeat"/>
    <property type="match status" value="1"/>
</dbReference>
<dbReference type="SUPFAM" id="SSF101912">
    <property type="entry name" value="Sema domain"/>
    <property type="match status" value="1"/>
</dbReference>
<dbReference type="InterPro" id="IPR014756">
    <property type="entry name" value="Ig_E-set"/>
</dbReference>
<keyword evidence="11" id="KW-0325">Glycoprotein</keyword>
<keyword evidence="9 13" id="KW-0472">Membrane</keyword>
<dbReference type="Proteomes" id="UP000192578">
    <property type="component" value="Unassembled WGS sequence"/>
</dbReference>
<evidence type="ECO:0000313" key="15">
    <source>
        <dbReference type="EMBL" id="OQV20443.1"/>
    </source>
</evidence>
<dbReference type="InterPro" id="IPR036352">
    <property type="entry name" value="Semap_dom_sf"/>
</dbReference>
<evidence type="ECO:0000313" key="16">
    <source>
        <dbReference type="Proteomes" id="UP000192578"/>
    </source>
</evidence>
<dbReference type="SUPFAM" id="SSF48350">
    <property type="entry name" value="GTPase activation domain, GAP"/>
    <property type="match status" value="1"/>
</dbReference>
<comment type="subcellular location">
    <subcellularLocation>
        <location evidence="1">Cell membrane</location>
        <topology evidence="1">Single-pass type I membrane protein</topology>
    </subcellularLocation>
</comment>
<dbReference type="InterPro" id="IPR041019">
    <property type="entry name" value="TIG1_plexin"/>
</dbReference>
<evidence type="ECO:0000256" key="2">
    <source>
        <dbReference type="ARBA" id="ARBA00010297"/>
    </source>
</evidence>
<dbReference type="OrthoDB" id="125363at2759"/>
<evidence type="ECO:0000256" key="7">
    <source>
        <dbReference type="ARBA" id="ARBA00022902"/>
    </source>
</evidence>
<evidence type="ECO:0000256" key="6">
    <source>
        <dbReference type="ARBA" id="ARBA00022737"/>
    </source>
</evidence>
<dbReference type="Pfam" id="PF08337">
    <property type="entry name" value="Plexin_cytopl"/>
    <property type="match status" value="1"/>
</dbReference>
<dbReference type="GO" id="GO:0008045">
    <property type="term" value="P:motor neuron axon guidance"/>
    <property type="evidence" value="ECO:0007669"/>
    <property type="project" value="TreeGrafter"/>
</dbReference>
<keyword evidence="5" id="KW-0732">Signal</keyword>
<dbReference type="Pfam" id="PF20170">
    <property type="entry name" value="Plexin_RBD"/>
    <property type="match status" value="1"/>
</dbReference>
<keyword evidence="3" id="KW-1003">Cell membrane</keyword>
<dbReference type="SMART" id="SM00429">
    <property type="entry name" value="IPT"/>
    <property type="match status" value="3"/>
</dbReference>
<evidence type="ECO:0000256" key="9">
    <source>
        <dbReference type="ARBA" id="ARBA00023136"/>
    </source>
</evidence>
<dbReference type="InterPro" id="IPR031148">
    <property type="entry name" value="Plexin"/>
</dbReference>
<dbReference type="InterPro" id="IPR008936">
    <property type="entry name" value="Rho_GTPase_activation_prot"/>
</dbReference>
<dbReference type="GO" id="GO:0050772">
    <property type="term" value="P:positive regulation of axonogenesis"/>
    <property type="evidence" value="ECO:0007669"/>
    <property type="project" value="TreeGrafter"/>
</dbReference>
<evidence type="ECO:0000256" key="5">
    <source>
        <dbReference type="ARBA" id="ARBA00022729"/>
    </source>
</evidence>
<comment type="caution">
    <text evidence="15">The sequence shown here is derived from an EMBL/GenBank/DDBJ whole genome shotgun (WGS) entry which is preliminary data.</text>
</comment>
<dbReference type="PANTHER" id="PTHR22625:SF44">
    <property type="entry name" value="PLEXIN-B"/>
    <property type="match status" value="1"/>
</dbReference>
<proteinExistence type="inferred from homology"/>
<keyword evidence="4 13" id="KW-0812">Transmembrane</keyword>
<dbReference type="GO" id="GO:0017154">
    <property type="term" value="F:semaphorin receptor activity"/>
    <property type="evidence" value="ECO:0007669"/>
    <property type="project" value="InterPro"/>
</dbReference>
<dbReference type="PANTHER" id="PTHR22625">
    <property type="entry name" value="PLEXIN"/>
    <property type="match status" value="1"/>
</dbReference>
<dbReference type="Gene3D" id="1.10.506.10">
    <property type="entry name" value="GTPase Activation - p120gap, domain 1"/>
    <property type="match status" value="2"/>
</dbReference>
<keyword evidence="8 13" id="KW-1133">Transmembrane helix</keyword>
<evidence type="ECO:0000256" key="12">
    <source>
        <dbReference type="PROSITE-ProRule" id="PRU00352"/>
    </source>
</evidence>
<evidence type="ECO:0000256" key="10">
    <source>
        <dbReference type="ARBA" id="ARBA00023157"/>
    </source>
</evidence>
<gene>
    <name evidence="15" type="ORF">BV898_05489</name>
</gene>
<dbReference type="Pfam" id="PF01833">
    <property type="entry name" value="TIG"/>
    <property type="match status" value="3"/>
</dbReference>
<dbReference type="Gene3D" id="2.60.40.10">
    <property type="entry name" value="Immunoglobulins"/>
    <property type="match status" value="4"/>
</dbReference>
<organism evidence="15 16">
    <name type="scientific">Hypsibius exemplaris</name>
    <name type="common">Freshwater tardigrade</name>
    <dbReference type="NCBI Taxonomy" id="2072580"/>
    <lineage>
        <taxon>Eukaryota</taxon>
        <taxon>Metazoa</taxon>
        <taxon>Ecdysozoa</taxon>
        <taxon>Tardigrada</taxon>
        <taxon>Eutardigrada</taxon>
        <taxon>Parachela</taxon>
        <taxon>Hypsibioidea</taxon>
        <taxon>Hypsibiidae</taxon>
        <taxon>Hypsibius</taxon>
    </lineage>
</organism>
<comment type="similarity">
    <text evidence="2">Belongs to the plexin family.</text>
</comment>
<dbReference type="InterPro" id="IPR015943">
    <property type="entry name" value="WD40/YVTN_repeat-like_dom_sf"/>
</dbReference>
<evidence type="ECO:0000256" key="8">
    <source>
        <dbReference type="ARBA" id="ARBA00022989"/>
    </source>
</evidence>
<sequence>MIEGTIPLVAEALLVYGEERITAVLAASTADNTVIFAATQAGAVRKVLVKTRQLAMEYGVIYLESSKAGNRNLPIRTIQFDSSRRFLYALTKQQVIKAAVAECGIYSTCSDCIRSQDPFCGWCTLKNRCTQQQECRFLDHTARLTGRSGSDGSPPKWLPFSAGQCIDFISITPDRIPVTQHDATINLKIQGLPVLTHGNYSCVFGRDGKPVPAVTTEGGLSCKIPGAAQLPKLDAGKDHVALPVAVRSSETGLDFISRQLDVFDCAVDSRCRTCTASRWNCTWCALDNVCQDQSATCPTASGLVHPDSCSTIGPSSSLAADSEILIAHMTPTAIKLTAKGLPTPDAIMQLECLVEAEGKTTRTPATLIPGTSEVVCDEAVYAYDKDVSELRTATLSLVWNWNHYVDTINITLFKCLLKGPDCNLCLAQPAKFQCVWMNERCQYATADSFSSGNLSCPAPSVDSIFPVSGPVEGGTILTIVGRELGMRMEDLANAITVAGVPCVPVEYQVSRRVLCRTKAVPSDDGQTVRSGPVVITLPGRPGHASRQKFYFLNATLTDITPRHGPRSGGTKVTFSGTHLDIGSNVSVIVGGLPCQLDRDSSTGSRLVCVTGIPDARRSSSQTATNEIVVRIDGAVRKFSHDFAFTADPIITDIEPLTAFLSGGSSVRVYGDNFESISAARISIFWPRSSVGEASGMLVNQTDCQVQSARFVLCPAPAVPVTLNARRAAEERASSSASGDDAMYMFNVVIEMDGWKSSSTEGSAHRQISYYADPVVRPFVEGQHSSQTQGEPLVIEGERLDIASREMDVLVLIGEQECTVESLSSDHLTCLPTTEIISETPQPVMLRMGNTAAFVGFVQYSGEAANKTRTGMMVSSDTVVGIVSGAALLLFCTVFVLILYRRKSSRAEREYRRIQLQMDTLESHVRTECKQAFAELQTDISDIASDLQVSGIPYVDSRIYIVRIFFPLSNNHPILQDNRPCRNNRCNGFESTMSRFRGLIDNKVFLLTFIDALESQPTFGIRDRSNVASLMMTVLLDKLDYFTDVFQHLLINLMDRSTLLSKHPQLMLRRSESVVEKMMSNWIALSMFDYLHGSVGSSLFLLFQAVKHQVEKGPVDYLTHDARYSLSEDRLLRQQIDYRCVTIHLHQEEFDDSDTKIQCRVLNCDSISQVKGKLLDALYKTSPASTRPSVYEIDLEWHNTQHGRIILQDEDATSVCQDGWRKINTLSHYGISESAIMTLVLKSQEMGCAPYGLAGNCEISPYSIGGLPSLSRDYTGKIWHLAKPAGSEYGMIGGAPSPHNYSFTLRNNTVAAGDRDWTHQAQRHVPEIFLTRLLSTKGTIQKYIDDLFHLILTANEDMPVPVKWLFDLYDDYGRRPGAPVDPEVIHTWKSNSLPLRFWVNLIKNPEFLFDIQKTPTLDACMSVIAQTFMDSCSASEQLRLGKDSPSSKLLFAKDIPQYRGMVKKFYANIQDASSVDNRQLGEWMSTLSKKYGFQLNSGNALKELFSYAVKYRVEIAEKLEESPIARQLHLGQEFEALCSTGNFFSLPPAGEC</sequence>
<dbReference type="Pfam" id="PF01437">
    <property type="entry name" value="PSI"/>
    <property type="match status" value="1"/>
</dbReference>
<name>A0A1W0WZ22_HYPEX</name>
<dbReference type="InterPro" id="IPR041362">
    <property type="entry name" value="TIG2_plexin"/>
</dbReference>
<keyword evidence="7" id="KW-0524">Neurogenesis</keyword>
<feature type="domain" description="Sema" evidence="14">
    <location>
        <begin position="1"/>
        <end position="100"/>
    </location>
</feature>
<dbReference type="GO" id="GO:0005886">
    <property type="term" value="C:plasma membrane"/>
    <property type="evidence" value="ECO:0007669"/>
    <property type="project" value="UniProtKB-SubCell"/>
</dbReference>
<dbReference type="SUPFAM" id="SSF81296">
    <property type="entry name" value="E set domains"/>
    <property type="match status" value="3"/>
</dbReference>
<dbReference type="GO" id="GO:0097374">
    <property type="term" value="P:sensory neuron axon guidance"/>
    <property type="evidence" value="ECO:0007669"/>
    <property type="project" value="TreeGrafter"/>
</dbReference>
<evidence type="ECO:0000256" key="11">
    <source>
        <dbReference type="ARBA" id="ARBA00023180"/>
    </source>
</evidence>
<dbReference type="InterPro" id="IPR046800">
    <property type="entry name" value="Plexin_RBD"/>
</dbReference>
<dbReference type="InterPro" id="IPR002909">
    <property type="entry name" value="IPT_dom"/>
</dbReference>
<dbReference type="Pfam" id="PF17960">
    <property type="entry name" value="TIG_plexin"/>
    <property type="match status" value="1"/>
</dbReference>
<feature type="transmembrane region" description="Helical" evidence="13">
    <location>
        <begin position="878"/>
        <end position="899"/>
    </location>
</feature>
<dbReference type="Pfam" id="PF18020">
    <property type="entry name" value="TIG_2"/>
    <property type="match status" value="1"/>
</dbReference>
<evidence type="ECO:0000256" key="1">
    <source>
        <dbReference type="ARBA" id="ARBA00004251"/>
    </source>
</evidence>
<keyword evidence="10" id="KW-1015">Disulfide bond</keyword>
<keyword evidence="6" id="KW-0677">Repeat</keyword>
<dbReference type="InterPro" id="IPR013783">
    <property type="entry name" value="Ig-like_fold"/>
</dbReference>
<dbReference type="SMART" id="SM00423">
    <property type="entry name" value="PSI"/>
    <property type="match status" value="3"/>
</dbReference>
<dbReference type="InterPro" id="IPR001627">
    <property type="entry name" value="Semap_dom"/>
</dbReference>
<protein>
    <submittedName>
        <fullName evidence="15">Plexin-A4</fullName>
    </submittedName>
</protein>
<comment type="caution">
    <text evidence="12">Lacks conserved residue(s) required for the propagation of feature annotation.</text>
</comment>
<dbReference type="InterPro" id="IPR016201">
    <property type="entry name" value="PSI"/>
</dbReference>
<dbReference type="GO" id="GO:0002116">
    <property type="term" value="C:semaphorin receptor complex"/>
    <property type="evidence" value="ECO:0007669"/>
    <property type="project" value="TreeGrafter"/>
</dbReference>
<dbReference type="CDD" id="cd12205">
    <property type="entry name" value="RasGAP_plexin"/>
    <property type="match status" value="1"/>
</dbReference>
<reference evidence="16" key="1">
    <citation type="submission" date="2017-01" db="EMBL/GenBank/DDBJ databases">
        <title>Comparative genomics of anhydrobiosis in the tardigrade Hypsibius dujardini.</title>
        <authorList>
            <person name="Yoshida Y."/>
            <person name="Koutsovoulos G."/>
            <person name="Laetsch D."/>
            <person name="Stevens L."/>
            <person name="Kumar S."/>
            <person name="Horikawa D."/>
            <person name="Ishino K."/>
            <person name="Komine S."/>
            <person name="Tomita M."/>
            <person name="Blaxter M."/>
            <person name="Arakawa K."/>
        </authorList>
    </citation>
    <scope>NUCLEOTIDE SEQUENCE [LARGE SCALE GENOMIC DNA]</scope>
    <source>
        <strain evidence="16">Z151</strain>
    </source>
</reference>
<dbReference type="InterPro" id="IPR002165">
    <property type="entry name" value="Plexin_repeat"/>
</dbReference>
<dbReference type="GO" id="GO:0008360">
    <property type="term" value="P:regulation of cell shape"/>
    <property type="evidence" value="ECO:0007669"/>
    <property type="project" value="TreeGrafter"/>
</dbReference>
<dbReference type="Gene3D" id="2.130.10.10">
    <property type="entry name" value="YVTN repeat-like/Quinoprotein amine dehydrogenase"/>
    <property type="match status" value="1"/>
</dbReference>
<dbReference type="GO" id="GO:0030334">
    <property type="term" value="P:regulation of cell migration"/>
    <property type="evidence" value="ECO:0007669"/>
    <property type="project" value="TreeGrafter"/>
</dbReference>
<accession>A0A1W0WZ22</accession>
<dbReference type="InterPro" id="IPR013548">
    <property type="entry name" value="Plexin_cytoplasmic_RasGAP_dom"/>
</dbReference>
<dbReference type="CDD" id="cd00603">
    <property type="entry name" value="IPT_PCSR"/>
    <property type="match status" value="1"/>
</dbReference>
<dbReference type="PROSITE" id="PS51004">
    <property type="entry name" value="SEMA"/>
    <property type="match status" value="1"/>
</dbReference>
<evidence type="ECO:0000256" key="3">
    <source>
        <dbReference type="ARBA" id="ARBA00022475"/>
    </source>
</evidence>
<dbReference type="Gene3D" id="3.10.20.90">
    <property type="entry name" value="Phosphatidylinositol 3-kinase Catalytic Subunit, Chain A, domain 1"/>
    <property type="match status" value="1"/>
</dbReference>
<dbReference type="EMBL" id="MTYJ01000030">
    <property type="protein sequence ID" value="OQV20443.1"/>
    <property type="molecule type" value="Genomic_DNA"/>
</dbReference>
<evidence type="ECO:0000256" key="13">
    <source>
        <dbReference type="SAM" id="Phobius"/>
    </source>
</evidence>
<keyword evidence="16" id="KW-1185">Reference proteome</keyword>